<dbReference type="AlphaFoldDB" id="A0A0L7K1T4"/>
<dbReference type="Proteomes" id="UP000037510">
    <property type="component" value="Unassembled WGS sequence"/>
</dbReference>
<dbReference type="STRING" id="104452.A0A0L7K1T4"/>
<protein>
    <submittedName>
        <fullName evidence="1">Putative downstream of tyrosine kinase 4</fullName>
    </submittedName>
</protein>
<reference evidence="1 2" key="1">
    <citation type="journal article" date="2015" name="Genome Biol. Evol.">
        <title>The genome of winter moth (Operophtera brumata) provides a genomic perspective on sexual dimorphism and phenology.</title>
        <authorList>
            <person name="Derks M.F."/>
            <person name="Smit S."/>
            <person name="Salis L."/>
            <person name="Schijlen E."/>
            <person name="Bossers A."/>
            <person name="Mateman C."/>
            <person name="Pijl A.S."/>
            <person name="de Ridder D."/>
            <person name="Groenen M.A."/>
            <person name="Visser M.E."/>
            <person name="Megens H.J."/>
        </authorList>
    </citation>
    <scope>NUCLEOTIDE SEQUENCE [LARGE SCALE GENOMIC DNA]</scope>
    <source>
        <strain evidence="1">WM2013NL</strain>
        <tissue evidence="1">Head and thorax</tissue>
    </source>
</reference>
<dbReference type="InterPro" id="IPR011993">
    <property type="entry name" value="PH-like_dom_sf"/>
</dbReference>
<dbReference type="GO" id="GO:0007528">
    <property type="term" value="P:neuromuscular junction development"/>
    <property type="evidence" value="ECO:0007669"/>
    <property type="project" value="TreeGrafter"/>
</dbReference>
<organism evidence="1 2">
    <name type="scientific">Operophtera brumata</name>
    <name type="common">Winter moth</name>
    <name type="synonym">Phalaena brumata</name>
    <dbReference type="NCBI Taxonomy" id="104452"/>
    <lineage>
        <taxon>Eukaryota</taxon>
        <taxon>Metazoa</taxon>
        <taxon>Ecdysozoa</taxon>
        <taxon>Arthropoda</taxon>
        <taxon>Hexapoda</taxon>
        <taxon>Insecta</taxon>
        <taxon>Pterygota</taxon>
        <taxon>Neoptera</taxon>
        <taxon>Endopterygota</taxon>
        <taxon>Lepidoptera</taxon>
        <taxon>Glossata</taxon>
        <taxon>Ditrysia</taxon>
        <taxon>Geometroidea</taxon>
        <taxon>Geometridae</taxon>
        <taxon>Larentiinae</taxon>
        <taxon>Operophtera</taxon>
    </lineage>
</organism>
<dbReference type="InterPro" id="IPR037746">
    <property type="entry name" value="Dok-7"/>
</dbReference>
<gene>
    <name evidence="1" type="ORF">OBRU01_27231</name>
</gene>
<evidence type="ECO:0000313" key="1">
    <source>
        <dbReference type="EMBL" id="KOB51781.1"/>
    </source>
</evidence>
<dbReference type="PANTHER" id="PTHR21636:SF2">
    <property type="entry name" value="PROTEIN DOK-7"/>
    <property type="match status" value="1"/>
</dbReference>
<dbReference type="EMBL" id="JTDY01020143">
    <property type="protein sequence ID" value="KOB51781.1"/>
    <property type="molecule type" value="Genomic_DNA"/>
</dbReference>
<proteinExistence type="predicted"/>
<name>A0A0L7K1T4_OPEBR</name>
<evidence type="ECO:0000313" key="2">
    <source>
        <dbReference type="Proteomes" id="UP000037510"/>
    </source>
</evidence>
<sequence>MFASPQVGTQLGSSKEFLVMIGGGNKKLPAGPARLHLQGRRFTLTSGVPPRLLGLWELAHLRFCRFY</sequence>
<keyword evidence="1" id="KW-0808">Transferase</keyword>
<dbReference type="GO" id="GO:0019901">
    <property type="term" value="F:protein kinase binding"/>
    <property type="evidence" value="ECO:0007669"/>
    <property type="project" value="InterPro"/>
</dbReference>
<keyword evidence="1" id="KW-0418">Kinase</keyword>
<comment type="caution">
    <text evidence="1">The sequence shown here is derived from an EMBL/GenBank/DDBJ whole genome shotgun (WGS) entry which is preliminary data.</text>
</comment>
<accession>A0A0L7K1T4</accession>
<dbReference type="PANTHER" id="PTHR21636">
    <property type="entry name" value="PROTEIN DOK-7"/>
    <property type="match status" value="1"/>
</dbReference>
<dbReference type="Gene3D" id="2.30.29.30">
    <property type="entry name" value="Pleckstrin-homology domain (PH domain)/Phosphotyrosine-binding domain (PTB)"/>
    <property type="match status" value="1"/>
</dbReference>
<keyword evidence="2" id="KW-1185">Reference proteome</keyword>
<dbReference type="GO" id="GO:0016301">
    <property type="term" value="F:kinase activity"/>
    <property type="evidence" value="ECO:0007669"/>
    <property type="project" value="UniProtKB-KW"/>
</dbReference>